<dbReference type="EMBL" id="CAVNYO010000436">
    <property type="protein sequence ID" value="CAK5279282.1"/>
    <property type="molecule type" value="Genomic_DNA"/>
</dbReference>
<gene>
    <name evidence="3" type="ORF">MYCIT1_LOCUS29221</name>
</gene>
<feature type="domain" description="DUF4211" evidence="2">
    <location>
        <begin position="341"/>
        <end position="457"/>
    </location>
</feature>
<feature type="region of interest" description="Disordered" evidence="1">
    <location>
        <begin position="1"/>
        <end position="339"/>
    </location>
</feature>
<evidence type="ECO:0000256" key="1">
    <source>
        <dbReference type="SAM" id="MobiDB-lite"/>
    </source>
</evidence>
<dbReference type="AlphaFoldDB" id="A0AAD2K558"/>
<keyword evidence="4" id="KW-1185">Reference proteome</keyword>
<evidence type="ECO:0000259" key="2">
    <source>
        <dbReference type="Pfam" id="PF13926"/>
    </source>
</evidence>
<dbReference type="InterPro" id="IPR025451">
    <property type="entry name" value="DUF4211"/>
</dbReference>
<feature type="compositionally biased region" description="Acidic residues" evidence="1">
    <location>
        <begin position="314"/>
        <end position="339"/>
    </location>
</feature>
<dbReference type="Pfam" id="PF13926">
    <property type="entry name" value="DUF4211"/>
    <property type="match status" value="1"/>
</dbReference>
<proteinExistence type="predicted"/>
<organism evidence="3 4">
    <name type="scientific">Mycena citricolor</name>
    <dbReference type="NCBI Taxonomy" id="2018698"/>
    <lineage>
        <taxon>Eukaryota</taxon>
        <taxon>Fungi</taxon>
        <taxon>Dikarya</taxon>
        <taxon>Basidiomycota</taxon>
        <taxon>Agaricomycotina</taxon>
        <taxon>Agaricomycetes</taxon>
        <taxon>Agaricomycetidae</taxon>
        <taxon>Agaricales</taxon>
        <taxon>Marasmiineae</taxon>
        <taxon>Mycenaceae</taxon>
        <taxon>Mycena</taxon>
    </lineage>
</organism>
<accession>A0AAD2K558</accession>
<name>A0AAD2K558_9AGAR</name>
<comment type="caution">
    <text evidence="3">The sequence shown here is derived from an EMBL/GenBank/DDBJ whole genome shotgun (WGS) entry which is preliminary data.</text>
</comment>
<feature type="compositionally biased region" description="Polar residues" evidence="1">
    <location>
        <begin position="44"/>
        <end position="57"/>
    </location>
</feature>
<sequence>MSRALHRHSRPLTRTPHSMPLKTKRKRDTEDLGANKLNCMSPPVKQSSRRATNASNETIKRPTKSKKSAPIAILSDVEPPLEIPVKKRKKTADDTVSQTKKGRKGKGVSDVVKIVSDSDEQSVASPQSKKKQKNRESKPKAQEKVEEEVKVVDIESDSEQENVSVPPRKRKRNPPPTVAVLNDSEEDEVSKPRRLRRKKSPLVESSSDEDGGTAESPPRQRLRRHRDPSPSGGEDEDSGVERSTPAKLYQLDSGDEDLEAPQMPSSKPTRRDKMQNALARYNHRRKNRSSPAPSSDAGYDDRIGKPTAGASLSDLEEDASEEDGDDVGVEPDLDDVGEDTFVVDDDEEADSDANAVLDRMRYSHREINEHFEVFVEYIVALHSSDEDYIDSLTEDEKEYFSTAVNALKRHIDPLADSMVHSTWKAPFIATMNLRPILSLGTMEDSSSNCHACWTRGRYACDLSCSYLISTTKGIYDHETFKKKKEKGLRYGKKTQFENNAEAPNLPYPPDFELTIGKRCFNRAVAYHEARHYLFSLAEQIRKDADAASEENPELRKDPNALFEALKEGNYIEGTLLAAFKDAKKGWAHWTNRKDQDLLG</sequence>
<evidence type="ECO:0000313" key="4">
    <source>
        <dbReference type="Proteomes" id="UP001295794"/>
    </source>
</evidence>
<reference evidence="3" key="1">
    <citation type="submission" date="2023-11" db="EMBL/GenBank/DDBJ databases">
        <authorList>
            <person name="De Vega J J."/>
            <person name="De Vega J J."/>
        </authorList>
    </citation>
    <scope>NUCLEOTIDE SEQUENCE</scope>
</reference>
<dbReference type="Proteomes" id="UP001295794">
    <property type="component" value="Unassembled WGS sequence"/>
</dbReference>
<evidence type="ECO:0000313" key="3">
    <source>
        <dbReference type="EMBL" id="CAK5279282.1"/>
    </source>
</evidence>
<feature type="compositionally biased region" description="Basic and acidic residues" evidence="1">
    <location>
        <begin position="134"/>
        <end position="153"/>
    </location>
</feature>
<feature type="compositionally biased region" description="Basic residues" evidence="1">
    <location>
        <begin position="1"/>
        <end position="11"/>
    </location>
</feature>
<protein>
    <recommendedName>
        <fullName evidence="2">DUF4211 domain-containing protein</fullName>
    </recommendedName>
</protein>